<accession>A0A1G6KTV6</accession>
<dbReference type="OrthoDB" id="9808461at2"/>
<evidence type="ECO:0000256" key="1">
    <source>
        <dbReference type="ARBA" id="ARBA00004651"/>
    </source>
</evidence>
<evidence type="ECO:0000259" key="8">
    <source>
        <dbReference type="Pfam" id="PF02687"/>
    </source>
</evidence>
<dbReference type="PANTHER" id="PTHR30489:SF0">
    <property type="entry name" value="LIPOPROTEIN-RELEASING SYSTEM TRANSMEMBRANE PROTEIN LOLE"/>
    <property type="match status" value="1"/>
</dbReference>
<evidence type="ECO:0000256" key="5">
    <source>
        <dbReference type="ARBA" id="ARBA00022989"/>
    </source>
</evidence>
<evidence type="ECO:0000259" key="9">
    <source>
        <dbReference type="Pfam" id="PF12704"/>
    </source>
</evidence>
<dbReference type="InterPro" id="IPR003838">
    <property type="entry name" value="ABC3_permease_C"/>
</dbReference>
<evidence type="ECO:0000256" key="6">
    <source>
        <dbReference type="ARBA" id="ARBA00023136"/>
    </source>
</evidence>
<feature type="transmembrane region" description="Helical" evidence="7">
    <location>
        <begin position="23"/>
        <end position="49"/>
    </location>
</feature>
<dbReference type="Proteomes" id="UP000199411">
    <property type="component" value="Unassembled WGS sequence"/>
</dbReference>
<comment type="subcellular location">
    <subcellularLocation>
        <location evidence="1">Cell membrane</location>
        <topology evidence="1">Multi-pass membrane protein</topology>
    </subcellularLocation>
</comment>
<protein>
    <submittedName>
        <fullName evidence="10">Lipoprotein-releasing system permease protein</fullName>
    </submittedName>
</protein>
<feature type="domain" description="ABC3 transporter permease C-terminal" evidence="8">
    <location>
        <begin position="265"/>
        <end position="390"/>
    </location>
</feature>
<feature type="domain" description="MacB-like periplasmic core" evidence="9">
    <location>
        <begin position="28"/>
        <end position="233"/>
    </location>
</feature>
<evidence type="ECO:0000313" key="10">
    <source>
        <dbReference type="EMBL" id="SDC34510.1"/>
    </source>
</evidence>
<reference evidence="11" key="1">
    <citation type="submission" date="2016-10" db="EMBL/GenBank/DDBJ databases">
        <authorList>
            <person name="Varghese N."/>
            <person name="Submissions S."/>
        </authorList>
    </citation>
    <scope>NUCLEOTIDE SEQUENCE [LARGE SCALE GENOMIC DNA]</scope>
    <source>
        <strain evidence="11">DSM 8415</strain>
    </source>
</reference>
<sequence length="396" mass="43883">MKKFNFENFLAIKYISSKKEEKLISLSSLLSIISIAIGVGALILVLGIMNGFDKMLESKIIGANPHIIVKNFNGTFNLDNNLIKSIKTDKLVSNVYPSLVEQCIISANGQSSGSILNGVDFNDKPYIEKYIKGNTKGIVLGKELMKAIGVRVGQNVRVTLAYSNPTAIGFSPVSFEIPVTGVFDSGMYEYDLAFSYIPLNILWQKMQTYDLINTIAINLYNPYDINKVGKYLEHILPASYYFVTWAQMNKNFFTALKLEKIAMAIILLLIIIVAAFDIMNSLTMLVMEKVKDIAILVSLGATASNIKRIFIKQGLILGIIGTAFGDFLGLTLGYLLKHYNIVSLPKQVYYITKIPVDITFTYVVIISIVSIGLCTLASLYPASKASKMNVIEVLRQ</sequence>
<dbReference type="RefSeq" id="WP_025391562.1">
    <property type="nucleotide sequence ID" value="NZ_FMYU01000004.1"/>
</dbReference>
<keyword evidence="4 7" id="KW-0812">Transmembrane</keyword>
<feature type="transmembrane region" description="Helical" evidence="7">
    <location>
        <begin position="261"/>
        <end position="279"/>
    </location>
</feature>
<dbReference type="EMBL" id="FMYU01000004">
    <property type="protein sequence ID" value="SDC34510.1"/>
    <property type="molecule type" value="Genomic_DNA"/>
</dbReference>
<evidence type="ECO:0000256" key="4">
    <source>
        <dbReference type="ARBA" id="ARBA00022692"/>
    </source>
</evidence>
<dbReference type="Pfam" id="PF02687">
    <property type="entry name" value="FtsX"/>
    <property type="match status" value="1"/>
</dbReference>
<gene>
    <name evidence="10" type="ORF">SAMN05660835_00692</name>
</gene>
<feature type="transmembrane region" description="Helical" evidence="7">
    <location>
        <begin position="315"/>
        <end position="336"/>
    </location>
</feature>
<name>A0A1G6KTV6_9BACT</name>
<dbReference type="Pfam" id="PF12704">
    <property type="entry name" value="MacB_PCD"/>
    <property type="match status" value="1"/>
</dbReference>
<evidence type="ECO:0000313" key="11">
    <source>
        <dbReference type="Proteomes" id="UP000199411"/>
    </source>
</evidence>
<dbReference type="GO" id="GO:0098797">
    <property type="term" value="C:plasma membrane protein complex"/>
    <property type="evidence" value="ECO:0007669"/>
    <property type="project" value="TreeGrafter"/>
</dbReference>
<dbReference type="GO" id="GO:0044874">
    <property type="term" value="P:lipoprotein localization to outer membrane"/>
    <property type="evidence" value="ECO:0007669"/>
    <property type="project" value="TreeGrafter"/>
</dbReference>
<comment type="similarity">
    <text evidence="2">Belongs to the ABC-4 integral membrane protein family. LolC/E subfamily.</text>
</comment>
<dbReference type="PANTHER" id="PTHR30489">
    <property type="entry name" value="LIPOPROTEIN-RELEASING SYSTEM TRANSMEMBRANE PROTEIN LOLE"/>
    <property type="match status" value="1"/>
</dbReference>
<keyword evidence="5 7" id="KW-1133">Transmembrane helix</keyword>
<keyword evidence="6 7" id="KW-0472">Membrane</keyword>
<keyword evidence="10" id="KW-0449">Lipoprotein</keyword>
<dbReference type="InterPro" id="IPR051447">
    <property type="entry name" value="Lipoprotein-release_system"/>
</dbReference>
<dbReference type="InterPro" id="IPR025857">
    <property type="entry name" value="MacB_PCD"/>
</dbReference>
<feature type="transmembrane region" description="Helical" evidence="7">
    <location>
        <begin position="356"/>
        <end position="380"/>
    </location>
</feature>
<evidence type="ECO:0000256" key="7">
    <source>
        <dbReference type="SAM" id="Phobius"/>
    </source>
</evidence>
<dbReference type="AlphaFoldDB" id="A0A1G6KTV6"/>
<organism evidence="10 11">
    <name type="scientific">Desulfurella multipotens</name>
    <dbReference type="NCBI Taxonomy" id="79269"/>
    <lineage>
        <taxon>Bacteria</taxon>
        <taxon>Pseudomonadati</taxon>
        <taxon>Campylobacterota</taxon>
        <taxon>Desulfurellia</taxon>
        <taxon>Desulfurellales</taxon>
        <taxon>Desulfurellaceae</taxon>
        <taxon>Desulfurella</taxon>
    </lineage>
</organism>
<proteinExistence type="inferred from homology"/>
<keyword evidence="3" id="KW-1003">Cell membrane</keyword>
<evidence type="ECO:0000256" key="2">
    <source>
        <dbReference type="ARBA" id="ARBA00005236"/>
    </source>
</evidence>
<evidence type="ECO:0000256" key="3">
    <source>
        <dbReference type="ARBA" id="ARBA00022475"/>
    </source>
</evidence>
<keyword evidence="11" id="KW-1185">Reference proteome</keyword>